<evidence type="ECO:0008006" key="6">
    <source>
        <dbReference type="Google" id="ProtNLM"/>
    </source>
</evidence>
<sequence length="195" mass="21572">MAKILANALLPFALFSSAMVLLGCEQAVEPPVQPDEINASKPELNSEQPVSSETAAERKSGNMFYIVRDVADMQLKAGDYVEQLKQTQSELQTALNDQDQLKLQATANALKQQLNGLNQTLNSLNLKSQEIDSIRQNMIQANQQVLATPLFKGDIDLTQVDFKKIEQQLNSVQLEMIKLAGMLIPDNQKQSTQEG</sequence>
<evidence type="ECO:0000256" key="2">
    <source>
        <dbReference type="SAM" id="MobiDB-lite"/>
    </source>
</evidence>
<protein>
    <recommendedName>
        <fullName evidence="6">Lipoprotein</fullName>
    </recommendedName>
</protein>
<dbReference type="PROSITE" id="PS51257">
    <property type="entry name" value="PROKAR_LIPOPROTEIN"/>
    <property type="match status" value="1"/>
</dbReference>
<keyword evidence="1" id="KW-0175">Coiled coil</keyword>
<evidence type="ECO:0000313" key="4">
    <source>
        <dbReference type="EMBL" id="HJF28672.1"/>
    </source>
</evidence>
<keyword evidence="3" id="KW-0732">Signal</keyword>
<dbReference type="Proteomes" id="UP000787156">
    <property type="component" value="Unassembled WGS sequence"/>
</dbReference>
<comment type="caution">
    <text evidence="4">The sequence shown here is derived from an EMBL/GenBank/DDBJ whole genome shotgun (WGS) entry which is preliminary data.</text>
</comment>
<accession>A0A9D2UUA7</accession>
<feature type="region of interest" description="Disordered" evidence="2">
    <location>
        <begin position="33"/>
        <end position="56"/>
    </location>
</feature>
<dbReference type="AlphaFoldDB" id="A0A9D2UUA7"/>
<evidence type="ECO:0000256" key="1">
    <source>
        <dbReference type="SAM" id="Coils"/>
    </source>
</evidence>
<gene>
    <name evidence="4" type="ORF">K8V79_10610</name>
</gene>
<feature type="signal peptide" evidence="3">
    <location>
        <begin position="1"/>
        <end position="18"/>
    </location>
</feature>
<organism evidence="4 5">
    <name type="scientific">Acinetobacter lwoffii</name>
    <dbReference type="NCBI Taxonomy" id="28090"/>
    <lineage>
        <taxon>Bacteria</taxon>
        <taxon>Pseudomonadati</taxon>
        <taxon>Pseudomonadota</taxon>
        <taxon>Gammaproteobacteria</taxon>
        <taxon>Moraxellales</taxon>
        <taxon>Moraxellaceae</taxon>
        <taxon>Acinetobacter</taxon>
    </lineage>
</organism>
<feature type="coiled-coil region" evidence="1">
    <location>
        <begin position="81"/>
        <end position="144"/>
    </location>
</feature>
<dbReference type="EMBL" id="DYWX01000113">
    <property type="protein sequence ID" value="HJF28672.1"/>
    <property type="molecule type" value="Genomic_DNA"/>
</dbReference>
<proteinExistence type="predicted"/>
<reference evidence="4" key="1">
    <citation type="journal article" date="2021" name="PeerJ">
        <title>Extensive microbial diversity within the chicken gut microbiome revealed by metagenomics and culture.</title>
        <authorList>
            <person name="Gilroy R."/>
            <person name="Ravi A."/>
            <person name="Getino M."/>
            <person name="Pursley I."/>
            <person name="Horton D.L."/>
            <person name="Alikhan N.F."/>
            <person name="Baker D."/>
            <person name="Gharbi K."/>
            <person name="Hall N."/>
            <person name="Watson M."/>
            <person name="Adriaenssens E.M."/>
            <person name="Foster-Nyarko E."/>
            <person name="Jarju S."/>
            <person name="Secka A."/>
            <person name="Antonio M."/>
            <person name="Oren A."/>
            <person name="Chaudhuri R.R."/>
            <person name="La Ragione R."/>
            <person name="Hildebrand F."/>
            <person name="Pallen M.J."/>
        </authorList>
    </citation>
    <scope>NUCLEOTIDE SEQUENCE</scope>
    <source>
        <strain evidence="4">CHK135-1449</strain>
    </source>
</reference>
<name>A0A9D2UUA7_ACILW</name>
<reference evidence="4" key="2">
    <citation type="submission" date="2021-09" db="EMBL/GenBank/DDBJ databases">
        <authorList>
            <person name="Gilroy R."/>
        </authorList>
    </citation>
    <scope>NUCLEOTIDE SEQUENCE</scope>
    <source>
        <strain evidence="4">CHK135-1449</strain>
    </source>
</reference>
<feature type="compositionally biased region" description="Polar residues" evidence="2">
    <location>
        <begin position="43"/>
        <end position="54"/>
    </location>
</feature>
<evidence type="ECO:0000256" key="3">
    <source>
        <dbReference type="SAM" id="SignalP"/>
    </source>
</evidence>
<evidence type="ECO:0000313" key="5">
    <source>
        <dbReference type="Proteomes" id="UP000787156"/>
    </source>
</evidence>
<feature type="chain" id="PRO_5038571098" description="Lipoprotein" evidence="3">
    <location>
        <begin position="19"/>
        <end position="195"/>
    </location>
</feature>